<evidence type="ECO:0000256" key="5">
    <source>
        <dbReference type="ARBA" id="ARBA00022989"/>
    </source>
</evidence>
<dbReference type="InterPro" id="IPR002528">
    <property type="entry name" value="MATE_fam"/>
</dbReference>
<keyword evidence="2" id="KW-0813">Transport</keyword>
<comment type="caution">
    <text evidence="8">The sequence shown here is derived from an EMBL/GenBank/DDBJ whole genome shotgun (WGS) entry which is preliminary data.</text>
</comment>
<feature type="transmembrane region" description="Helical" evidence="7">
    <location>
        <begin position="12"/>
        <end position="31"/>
    </location>
</feature>
<feature type="transmembrane region" description="Helical" evidence="7">
    <location>
        <begin position="257"/>
        <end position="285"/>
    </location>
</feature>
<evidence type="ECO:0000256" key="1">
    <source>
        <dbReference type="ARBA" id="ARBA00004429"/>
    </source>
</evidence>
<dbReference type="Proteomes" id="UP000192872">
    <property type="component" value="Unassembled WGS sequence"/>
</dbReference>
<dbReference type="GO" id="GO:0005886">
    <property type="term" value="C:plasma membrane"/>
    <property type="evidence" value="ECO:0007669"/>
    <property type="project" value="UniProtKB-SubCell"/>
</dbReference>
<dbReference type="AlphaFoldDB" id="A0A1W9I2Y0"/>
<feature type="transmembrane region" description="Helical" evidence="7">
    <location>
        <begin position="86"/>
        <end position="112"/>
    </location>
</feature>
<evidence type="ECO:0000256" key="4">
    <source>
        <dbReference type="ARBA" id="ARBA00022692"/>
    </source>
</evidence>
<dbReference type="Pfam" id="PF01554">
    <property type="entry name" value="MatE"/>
    <property type="match status" value="2"/>
</dbReference>
<dbReference type="STRING" id="1827387.A4S15_00260"/>
<feature type="transmembrane region" description="Helical" evidence="7">
    <location>
        <begin position="124"/>
        <end position="144"/>
    </location>
</feature>
<dbReference type="InterPro" id="IPR052031">
    <property type="entry name" value="Membrane_Transporter-Flippase"/>
</dbReference>
<evidence type="ECO:0000256" key="3">
    <source>
        <dbReference type="ARBA" id="ARBA00022475"/>
    </source>
</evidence>
<feature type="transmembrane region" description="Helical" evidence="7">
    <location>
        <begin position="156"/>
        <end position="178"/>
    </location>
</feature>
<sequence>MRHVVVMSATGAVGLMAIFVVDFLNLFYISLLGRQELTAAVGYASALFFFLTSIGIGLSIGIAALVSRALGGRDRERARRLSASGLILVTIFMTAVSAAIALALPVLVTWLGAEGATRIIAERFLLMTLPSTPFLGIGMALSSILRAVGDARRAMWVTLGGGIAAAILDPILIFGLGLGIDGAAIATVLARIAFAAIGAYGAVHVHHLVAKPRRSDLPADALALSAIALPAILTNIATPIANGYVTSALSAHGEPAVAAWTVIGRLSPLAFAGIFALSAAIGPIIGQNLGARHIDRVRAVITNSLFLTFAYVLAVWAVLIASENAIIGYFAASDEAGQLIRFYCEIVSGTFLFMGGLFVANAAFNTLGSALLATAFNWGRATLGTIPFVMIGGHMAGAKGVMLGQGVGGIVFGIAAVATAYWVIARLDRSTAR</sequence>
<comment type="subcellular location">
    <subcellularLocation>
        <location evidence="1">Cell inner membrane</location>
        <topology evidence="1">Multi-pass membrane protein</topology>
    </subcellularLocation>
</comment>
<dbReference type="PANTHER" id="PTHR43549">
    <property type="entry name" value="MULTIDRUG RESISTANCE PROTEIN YPNP-RELATED"/>
    <property type="match status" value="1"/>
</dbReference>
<name>A0A1W9I2Y0_9HYPH</name>
<dbReference type="GO" id="GO:0042910">
    <property type="term" value="F:xenobiotic transmembrane transporter activity"/>
    <property type="evidence" value="ECO:0007669"/>
    <property type="project" value="InterPro"/>
</dbReference>
<dbReference type="InterPro" id="IPR048279">
    <property type="entry name" value="MdtK-like"/>
</dbReference>
<reference evidence="8 9" key="1">
    <citation type="journal article" date="2017" name="Water Res.">
        <title>Comammox in drinking water systems.</title>
        <authorList>
            <person name="Wang Y."/>
            <person name="Ma L."/>
            <person name="Mao Y."/>
            <person name="Jiang X."/>
            <person name="Xia Y."/>
            <person name="Yu K."/>
            <person name="Li B."/>
            <person name="Zhang T."/>
        </authorList>
    </citation>
    <scope>NUCLEOTIDE SEQUENCE [LARGE SCALE GENOMIC DNA]</scope>
    <source>
        <strain evidence="8">SG_bin8</strain>
    </source>
</reference>
<feature type="transmembrane region" description="Helical" evidence="7">
    <location>
        <begin position="340"/>
        <end position="364"/>
    </location>
</feature>
<gene>
    <name evidence="8" type="ORF">A4S15_00260</name>
</gene>
<proteinExistence type="predicted"/>
<dbReference type="EMBL" id="LWDL01000005">
    <property type="protein sequence ID" value="OQW53970.1"/>
    <property type="molecule type" value="Genomic_DNA"/>
</dbReference>
<feature type="transmembrane region" description="Helical" evidence="7">
    <location>
        <begin position="376"/>
        <end position="396"/>
    </location>
</feature>
<evidence type="ECO:0000256" key="2">
    <source>
        <dbReference type="ARBA" id="ARBA00022448"/>
    </source>
</evidence>
<dbReference type="NCBIfam" id="TIGR00797">
    <property type="entry name" value="matE"/>
    <property type="match status" value="1"/>
</dbReference>
<evidence type="ECO:0000313" key="8">
    <source>
        <dbReference type="EMBL" id="OQW53970.1"/>
    </source>
</evidence>
<dbReference type="GO" id="GO:0015297">
    <property type="term" value="F:antiporter activity"/>
    <property type="evidence" value="ECO:0007669"/>
    <property type="project" value="InterPro"/>
</dbReference>
<evidence type="ECO:0000256" key="7">
    <source>
        <dbReference type="SAM" id="Phobius"/>
    </source>
</evidence>
<dbReference type="PIRSF" id="PIRSF006603">
    <property type="entry name" value="DinF"/>
    <property type="match status" value="1"/>
</dbReference>
<feature type="transmembrane region" description="Helical" evidence="7">
    <location>
        <begin position="402"/>
        <end position="424"/>
    </location>
</feature>
<evidence type="ECO:0000313" key="9">
    <source>
        <dbReference type="Proteomes" id="UP000192872"/>
    </source>
</evidence>
<feature type="transmembrane region" description="Helical" evidence="7">
    <location>
        <begin position="184"/>
        <end position="205"/>
    </location>
</feature>
<dbReference type="PANTHER" id="PTHR43549:SF3">
    <property type="entry name" value="MULTIDRUG RESISTANCE PROTEIN YPNP-RELATED"/>
    <property type="match status" value="1"/>
</dbReference>
<feature type="transmembrane region" description="Helical" evidence="7">
    <location>
        <begin position="297"/>
        <end position="320"/>
    </location>
</feature>
<protein>
    <submittedName>
        <fullName evidence="8">MATE family efflux transporter</fullName>
    </submittedName>
</protein>
<feature type="transmembrane region" description="Helical" evidence="7">
    <location>
        <begin position="217"/>
        <end position="237"/>
    </location>
</feature>
<keyword evidence="6 7" id="KW-0472">Membrane</keyword>
<accession>A0A1W9I2Y0</accession>
<keyword evidence="4 7" id="KW-0812">Transmembrane</keyword>
<organism evidence="8 9">
    <name type="scientific">Candidatus Raskinella chloraquaticus</name>
    <dbReference type="NCBI Taxonomy" id="1951219"/>
    <lineage>
        <taxon>Bacteria</taxon>
        <taxon>Pseudomonadati</taxon>
        <taxon>Pseudomonadota</taxon>
        <taxon>Alphaproteobacteria</taxon>
        <taxon>Hyphomicrobiales</taxon>
        <taxon>Phreatobacteraceae</taxon>
        <taxon>Candidatus Raskinella</taxon>
    </lineage>
</organism>
<keyword evidence="5 7" id="KW-1133">Transmembrane helix</keyword>
<keyword evidence="3" id="KW-1003">Cell membrane</keyword>
<feature type="transmembrane region" description="Helical" evidence="7">
    <location>
        <begin position="43"/>
        <end position="66"/>
    </location>
</feature>
<evidence type="ECO:0000256" key="6">
    <source>
        <dbReference type="ARBA" id="ARBA00023136"/>
    </source>
</evidence>